<dbReference type="AlphaFoldDB" id="A0A1G7BFC1"/>
<keyword evidence="3" id="KW-1185">Reference proteome</keyword>
<dbReference type="STRING" id="675864.SAMN04489747_2938"/>
<dbReference type="InterPro" id="IPR036412">
    <property type="entry name" value="HAD-like_sf"/>
</dbReference>
<organism evidence="2 3">
    <name type="scientific">Auraticoccus monumenti</name>
    <dbReference type="NCBI Taxonomy" id="675864"/>
    <lineage>
        <taxon>Bacteria</taxon>
        <taxon>Bacillati</taxon>
        <taxon>Actinomycetota</taxon>
        <taxon>Actinomycetes</taxon>
        <taxon>Propionibacteriales</taxon>
        <taxon>Propionibacteriaceae</taxon>
        <taxon>Auraticoccus</taxon>
    </lineage>
</organism>
<dbReference type="PRINTS" id="PR00413">
    <property type="entry name" value="HADHALOGNASE"/>
</dbReference>
<dbReference type="InterPro" id="IPR023214">
    <property type="entry name" value="HAD_sf"/>
</dbReference>
<dbReference type="Proteomes" id="UP000198546">
    <property type="component" value="Chromosome i"/>
</dbReference>
<dbReference type="InterPro" id="IPR041492">
    <property type="entry name" value="HAD_2"/>
</dbReference>
<gene>
    <name evidence="2" type="ORF">SAMN04489747_2938</name>
</gene>
<dbReference type="RefSeq" id="WP_090594581.1">
    <property type="nucleotide sequence ID" value="NZ_LT629688.1"/>
</dbReference>
<feature type="region of interest" description="Disordered" evidence="1">
    <location>
        <begin position="1"/>
        <end position="24"/>
    </location>
</feature>
<dbReference type="InterPro" id="IPR006439">
    <property type="entry name" value="HAD-SF_hydro_IA"/>
</dbReference>
<dbReference type="OrthoDB" id="9797743at2"/>
<dbReference type="Gene3D" id="3.40.50.1000">
    <property type="entry name" value="HAD superfamily/HAD-like"/>
    <property type="match status" value="1"/>
</dbReference>
<dbReference type="SFLD" id="SFLDS00003">
    <property type="entry name" value="Haloacid_Dehalogenase"/>
    <property type="match status" value="1"/>
</dbReference>
<dbReference type="CDD" id="cd07505">
    <property type="entry name" value="HAD_BPGM-like"/>
    <property type="match status" value="1"/>
</dbReference>
<dbReference type="Gene3D" id="1.10.150.240">
    <property type="entry name" value="Putative phosphatase, domain 2"/>
    <property type="match status" value="1"/>
</dbReference>
<dbReference type="NCBIfam" id="TIGR01509">
    <property type="entry name" value="HAD-SF-IA-v3"/>
    <property type="match status" value="1"/>
</dbReference>
<proteinExistence type="predicted"/>
<dbReference type="InterPro" id="IPR023198">
    <property type="entry name" value="PGP-like_dom2"/>
</dbReference>
<accession>A0A1G7BFC1</accession>
<sequence>MTAEAETLPAATTGSSGPQPTTERPAAVLWDFDGTLVDSEPLWMRAQHDLIPQWGGEWSDEHAHQLVGNSLITSGEYIVRVLGRDDMTPEFVVDALVERVVAALRAGEIEWRPGARELLEELHAAGVPCALVSASYRRLLDAVLEVLPEGTFATVVAGDDVRHGKPHPEPYLTACTRLGVRPEETVVLEDSIPGCASGSAAGAVVLGIHNMVDLPTGPRRVLLDTLHGVGVPELSAHYTSARGETGPDVPGGPV</sequence>
<evidence type="ECO:0000313" key="2">
    <source>
        <dbReference type="EMBL" id="SDE25667.1"/>
    </source>
</evidence>
<reference evidence="2 3" key="1">
    <citation type="submission" date="2016-10" db="EMBL/GenBank/DDBJ databases">
        <authorList>
            <person name="de Groot N.N."/>
        </authorList>
    </citation>
    <scope>NUCLEOTIDE SEQUENCE [LARGE SCALE GENOMIC DNA]</scope>
    <source>
        <strain evidence="2 3">MON 2.2</strain>
    </source>
</reference>
<dbReference type="EMBL" id="LT629688">
    <property type="protein sequence ID" value="SDE25667.1"/>
    <property type="molecule type" value="Genomic_DNA"/>
</dbReference>
<evidence type="ECO:0000313" key="3">
    <source>
        <dbReference type="Proteomes" id="UP000198546"/>
    </source>
</evidence>
<evidence type="ECO:0000256" key="1">
    <source>
        <dbReference type="SAM" id="MobiDB-lite"/>
    </source>
</evidence>
<name>A0A1G7BFC1_9ACTN</name>
<dbReference type="PANTHER" id="PTHR18901:SF38">
    <property type="entry name" value="PSEUDOURIDINE-5'-PHOSPHATASE"/>
    <property type="match status" value="1"/>
</dbReference>
<dbReference type="SFLD" id="SFLDG01129">
    <property type="entry name" value="C1.5:_HAD__Beta-PGM__Phosphata"/>
    <property type="match status" value="1"/>
</dbReference>
<protein>
    <submittedName>
        <fullName evidence="2">Haloacid dehalogenase superfamily, subfamily IA, variant 3 with third motif having DD or ED</fullName>
    </submittedName>
</protein>
<dbReference type="SUPFAM" id="SSF56784">
    <property type="entry name" value="HAD-like"/>
    <property type="match status" value="1"/>
</dbReference>
<dbReference type="Pfam" id="PF13419">
    <property type="entry name" value="HAD_2"/>
    <property type="match status" value="1"/>
</dbReference>
<feature type="compositionally biased region" description="Low complexity" evidence="1">
    <location>
        <begin position="1"/>
        <end position="13"/>
    </location>
</feature>
<dbReference type="PANTHER" id="PTHR18901">
    <property type="entry name" value="2-DEOXYGLUCOSE-6-PHOSPHATE PHOSPHATASE 2"/>
    <property type="match status" value="1"/>
</dbReference>